<dbReference type="InterPro" id="IPR006156">
    <property type="entry name" value="Dihydroneopterin_aldolase"/>
</dbReference>
<dbReference type="Pfam" id="PF02152">
    <property type="entry name" value="FolB"/>
    <property type="match status" value="1"/>
</dbReference>
<dbReference type="SUPFAM" id="SSF55620">
    <property type="entry name" value="Tetrahydrobiopterin biosynthesis enzymes-like"/>
    <property type="match status" value="1"/>
</dbReference>
<organism evidence="10">
    <name type="scientific">metagenome</name>
    <dbReference type="NCBI Taxonomy" id="256318"/>
    <lineage>
        <taxon>unclassified sequences</taxon>
        <taxon>metagenomes</taxon>
    </lineage>
</organism>
<comment type="similarity">
    <text evidence="3">Belongs to the DHNA family.</text>
</comment>
<dbReference type="Gene3D" id="3.30.1130.10">
    <property type="match status" value="1"/>
</dbReference>
<evidence type="ECO:0000256" key="2">
    <source>
        <dbReference type="ARBA" id="ARBA00005013"/>
    </source>
</evidence>
<dbReference type="GO" id="GO:0004150">
    <property type="term" value="F:dihydroneopterin aldolase activity"/>
    <property type="evidence" value="ECO:0007669"/>
    <property type="project" value="UniProtKB-EC"/>
</dbReference>
<reference evidence="10" key="1">
    <citation type="submission" date="2018-07" db="EMBL/GenBank/DDBJ databases">
        <authorList>
            <person name="Quirk P.G."/>
            <person name="Krulwich T.A."/>
        </authorList>
    </citation>
    <scope>NUCLEOTIDE SEQUENCE</scope>
</reference>
<feature type="domain" description="Dihydroneopterin aldolase/epimerase" evidence="9">
    <location>
        <begin position="48"/>
        <end position="157"/>
    </location>
</feature>
<comment type="catalytic activity">
    <reaction evidence="1">
        <text>7,8-dihydroneopterin = 6-hydroxymethyl-7,8-dihydropterin + glycolaldehyde</text>
        <dbReference type="Rhea" id="RHEA:10540"/>
        <dbReference type="ChEBI" id="CHEBI:17001"/>
        <dbReference type="ChEBI" id="CHEBI:17071"/>
        <dbReference type="ChEBI" id="CHEBI:44841"/>
        <dbReference type="EC" id="4.1.2.25"/>
    </reaction>
</comment>
<evidence type="ECO:0000256" key="8">
    <source>
        <dbReference type="SAM" id="MobiDB-lite"/>
    </source>
</evidence>
<dbReference type="NCBIfam" id="TIGR00526">
    <property type="entry name" value="folB_dom"/>
    <property type="match status" value="1"/>
</dbReference>
<sequence length="161" mass="18045">MRRFSLTTSNKMQHRPKDTVPPAAATPPGASFSQPLRVADARNAIRHVFIRDLVLPCRIGVHRHEHGAPQRVRINLDLAVRDDRQLGDELANVVCYEEISTAVRAIVGRRHINLVETLAEEIASMCLEDGRVRSARVRIEKLDVLQDAVSVGVEIERFANL</sequence>
<proteinExistence type="inferred from homology"/>
<feature type="region of interest" description="Disordered" evidence="8">
    <location>
        <begin position="1"/>
        <end position="32"/>
    </location>
</feature>
<evidence type="ECO:0000256" key="7">
    <source>
        <dbReference type="ARBA" id="ARBA00032903"/>
    </source>
</evidence>
<evidence type="ECO:0000313" key="10">
    <source>
        <dbReference type="EMBL" id="SUS07902.1"/>
    </source>
</evidence>
<evidence type="ECO:0000259" key="9">
    <source>
        <dbReference type="SMART" id="SM00905"/>
    </source>
</evidence>
<dbReference type="AlphaFoldDB" id="A0A380THE6"/>
<dbReference type="EMBL" id="UIDG01000476">
    <property type="protein sequence ID" value="SUS07902.1"/>
    <property type="molecule type" value="Genomic_DNA"/>
</dbReference>
<evidence type="ECO:0000256" key="1">
    <source>
        <dbReference type="ARBA" id="ARBA00001353"/>
    </source>
</evidence>
<dbReference type="SMART" id="SM00905">
    <property type="entry name" value="FolB"/>
    <property type="match status" value="1"/>
</dbReference>
<dbReference type="PANTHER" id="PTHR42844">
    <property type="entry name" value="DIHYDRONEOPTERIN ALDOLASE 1-RELATED"/>
    <property type="match status" value="1"/>
</dbReference>
<feature type="compositionally biased region" description="Low complexity" evidence="8">
    <location>
        <begin position="21"/>
        <end position="30"/>
    </location>
</feature>
<name>A0A380THE6_9ZZZZ</name>
<evidence type="ECO:0000256" key="4">
    <source>
        <dbReference type="ARBA" id="ARBA00013043"/>
    </source>
</evidence>
<dbReference type="GO" id="GO:0005737">
    <property type="term" value="C:cytoplasm"/>
    <property type="evidence" value="ECO:0007669"/>
    <property type="project" value="TreeGrafter"/>
</dbReference>
<dbReference type="EC" id="4.1.2.25" evidence="4"/>
<evidence type="ECO:0000256" key="3">
    <source>
        <dbReference type="ARBA" id="ARBA00005708"/>
    </source>
</evidence>
<accession>A0A380THE6</accession>
<keyword evidence="6 10" id="KW-0456">Lyase</keyword>
<evidence type="ECO:0000256" key="6">
    <source>
        <dbReference type="ARBA" id="ARBA00023239"/>
    </source>
</evidence>
<protein>
    <recommendedName>
        <fullName evidence="4">dihydroneopterin aldolase</fullName>
        <ecNumber evidence="4">4.1.2.25</ecNumber>
    </recommendedName>
    <alternativeName>
        <fullName evidence="7">7,8-dihydroneopterin aldolase</fullName>
    </alternativeName>
</protein>
<dbReference type="PANTHER" id="PTHR42844:SF1">
    <property type="entry name" value="DIHYDRONEOPTERIN ALDOLASE 1-RELATED"/>
    <property type="match status" value="1"/>
</dbReference>
<dbReference type="GO" id="GO:0046656">
    <property type="term" value="P:folic acid biosynthetic process"/>
    <property type="evidence" value="ECO:0007669"/>
    <property type="project" value="UniProtKB-KW"/>
</dbReference>
<gene>
    <name evidence="10" type="ORF">DF3PB_5270004</name>
</gene>
<dbReference type="InterPro" id="IPR006157">
    <property type="entry name" value="FolB_dom"/>
</dbReference>
<evidence type="ECO:0000256" key="5">
    <source>
        <dbReference type="ARBA" id="ARBA00022909"/>
    </source>
</evidence>
<feature type="compositionally biased region" description="Polar residues" evidence="8">
    <location>
        <begin position="1"/>
        <end position="11"/>
    </location>
</feature>
<dbReference type="InterPro" id="IPR043133">
    <property type="entry name" value="GTP-CH-I_C/QueF"/>
</dbReference>
<comment type="pathway">
    <text evidence="2">Cofactor biosynthesis; tetrahydrofolate biosynthesis; 2-amino-4-hydroxy-6-hydroxymethyl-7,8-dihydropteridine diphosphate from 7,8-dihydroneopterin triphosphate: step 3/4.</text>
</comment>
<keyword evidence="5" id="KW-0289">Folate biosynthesis</keyword>